<dbReference type="PROSITE" id="PS51228">
    <property type="entry name" value="ACB_2"/>
    <property type="match status" value="1"/>
</dbReference>
<dbReference type="Pfam" id="PF00887">
    <property type="entry name" value="ACBP"/>
    <property type="match status" value="1"/>
</dbReference>
<dbReference type="InterPro" id="IPR000582">
    <property type="entry name" value="Acyl-CoA-binding_protein"/>
</dbReference>
<dbReference type="Gene3D" id="1.20.80.10">
    <property type="match status" value="1"/>
</dbReference>
<accession>A0ABW0NMX2</accession>
<dbReference type="PANTHER" id="PTHR23310:SF62">
    <property type="entry name" value="ACYL-COA BINDING PROTEIN 1, ISOFORM A"/>
    <property type="match status" value="1"/>
</dbReference>
<dbReference type="Proteomes" id="UP001596037">
    <property type="component" value="Unassembled WGS sequence"/>
</dbReference>
<dbReference type="PRINTS" id="PR00689">
    <property type="entry name" value="ACOABINDINGP"/>
</dbReference>
<sequence length="84" mass="9041">MADLQAAFDAAVANSKSLSERPDNATLLKLYGLYKQATAGDVTDKKPGFSDMVGRAKWDAWNGLKGTAKDAAMQQYVDLIESLS</sequence>
<evidence type="ECO:0000313" key="3">
    <source>
        <dbReference type="EMBL" id="MFC5500492.1"/>
    </source>
</evidence>
<dbReference type="SUPFAM" id="SSF47027">
    <property type="entry name" value="Acyl-CoA binding protein"/>
    <property type="match status" value="1"/>
</dbReference>
<dbReference type="EMBL" id="JBHSMF010000015">
    <property type="protein sequence ID" value="MFC5500492.1"/>
    <property type="molecule type" value="Genomic_DNA"/>
</dbReference>
<organism evidence="3 4">
    <name type="scientific">Caenimonas terrae</name>
    <dbReference type="NCBI Taxonomy" id="696074"/>
    <lineage>
        <taxon>Bacteria</taxon>
        <taxon>Pseudomonadati</taxon>
        <taxon>Pseudomonadota</taxon>
        <taxon>Betaproteobacteria</taxon>
        <taxon>Burkholderiales</taxon>
        <taxon>Comamonadaceae</taxon>
        <taxon>Caenimonas</taxon>
    </lineage>
</organism>
<dbReference type="PANTHER" id="PTHR23310">
    <property type="entry name" value="ACYL-COA-BINDING PROTEIN, ACBP"/>
    <property type="match status" value="1"/>
</dbReference>
<evidence type="ECO:0000313" key="4">
    <source>
        <dbReference type="Proteomes" id="UP001596037"/>
    </source>
</evidence>
<name>A0ABW0NMX2_9BURK</name>
<dbReference type="InterPro" id="IPR035984">
    <property type="entry name" value="Acyl-CoA-binding_sf"/>
</dbReference>
<evidence type="ECO:0000256" key="1">
    <source>
        <dbReference type="ARBA" id="ARBA00023121"/>
    </source>
</evidence>
<dbReference type="InterPro" id="IPR014352">
    <property type="entry name" value="FERM/acyl-CoA-bd_prot_sf"/>
</dbReference>
<evidence type="ECO:0000259" key="2">
    <source>
        <dbReference type="PROSITE" id="PS51228"/>
    </source>
</evidence>
<protein>
    <submittedName>
        <fullName evidence="3">Acyl-CoA-binding protein</fullName>
    </submittedName>
</protein>
<comment type="caution">
    <text evidence="3">The sequence shown here is derived from an EMBL/GenBank/DDBJ whole genome shotgun (WGS) entry which is preliminary data.</text>
</comment>
<reference evidence="4" key="1">
    <citation type="journal article" date="2019" name="Int. J. Syst. Evol. Microbiol.">
        <title>The Global Catalogue of Microorganisms (GCM) 10K type strain sequencing project: providing services to taxonomists for standard genome sequencing and annotation.</title>
        <authorList>
            <consortium name="The Broad Institute Genomics Platform"/>
            <consortium name="The Broad Institute Genome Sequencing Center for Infectious Disease"/>
            <person name="Wu L."/>
            <person name="Ma J."/>
        </authorList>
    </citation>
    <scope>NUCLEOTIDE SEQUENCE [LARGE SCALE GENOMIC DNA]</scope>
    <source>
        <strain evidence="4">CCUG 57401</strain>
    </source>
</reference>
<proteinExistence type="predicted"/>
<keyword evidence="1" id="KW-0446">Lipid-binding</keyword>
<dbReference type="RefSeq" id="WP_376852740.1">
    <property type="nucleotide sequence ID" value="NZ_JBHSMF010000015.1"/>
</dbReference>
<keyword evidence="4" id="KW-1185">Reference proteome</keyword>
<feature type="domain" description="ACB" evidence="2">
    <location>
        <begin position="4"/>
        <end position="84"/>
    </location>
</feature>
<gene>
    <name evidence="3" type="ORF">ACFPOE_23320</name>
</gene>